<protein>
    <recommendedName>
        <fullName evidence="2">DUF6534 domain-containing protein</fullName>
    </recommendedName>
</protein>
<keyword evidence="1" id="KW-0472">Membrane</keyword>
<comment type="caution">
    <text evidence="3">The sequence shown here is derived from an EMBL/GenBank/DDBJ whole genome shotgun (WGS) entry which is preliminary data.</text>
</comment>
<keyword evidence="1" id="KW-0812">Transmembrane</keyword>
<keyword evidence="4" id="KW-1185">Reference proteome</keyword>
<dbReference type="Pfam" id="PF20152">
    <property type="entry name" value="DUF6534"/>
    <property type="match status" value="1"/>
</dbReference>
<feature type="transmembrane region" description="Helical" evidence="1">
    <location>
        <begin position="98"/>
        <end position="118"/>
    </location>
</feature>
<evidence type="ECO:0000313" key="4">
    <source>
        <dbReference type="Proteomes" id="UP001498398"/>
    </source>
</evidence>
<name>A0ABR1JC52_9AGAR</name>
<keyword evidence="1" id="KW-1133">Transmembrane helix</keyword>
<proteinExistence type="predicted"/>
<feature type="domain" description="DUF6534" evidence="2">
    <location>
        <begin position="173"/>
        <end position="258"/>
    </location>
</feature>
<feature type="transmembrane region" description="Helical" evidence="1">
    <location>
        <begin position="13"/>
        <end position="36"/>
    </location>
</feature>
<accession>A0ABR1JC52</accession>
<feature type="transmembrane region" description="Helical" evidence="1">
    <location>
        <begin position="204"/>
        <end position="228"/>
    </location>
</feature>
<dbReference type="PANTHER" id="PTHR40465:SF1">
    <property type="entry name" value="DUF6534 DOMAIN-CONTAINING PROTEIN"/>
    <property type="match status" value="1"/>
</dbReference>
<dbReference type="PANTHER" id="PTHR40465">
    <property type="entry name" value="CHROMOSOME 1, WHOLE GENOME SHOTGUN SEQUENCE"/>
    <property type="match status" value="1"/>
</dbReference>
<evidence type="ECO:0000259" key="2">
    <source>
        <dbReference type="Pfam" id="PF20152"/>
    </source>
</evidence>
<sequence>MTTNDSHQDLEHFLGPIEIGVLVSSVSYGVVLVQTYKYFQASFRNDSVLLKCTVACLCVLQTVHSVLLWDYLYNKTVTNFTADNISEKIFGAHWSLRASFPVTAIITLVVQTFFTYQVRILLSTWYYPALMVPALLIRFGLGIARGIVNGPDQIQDFFHEFKWLIITSSVLGAAIDITNTIALSIAIDRNYSPLLRSRNISDKLVMWTIETGLITSIYSTLEVILLSTMKPNRFVWIVFWMQAGKLYSNAILSFLNGRISLRSAQAASHIAPGSLGPRDVHNNQNLEVHIEMESAMHNEISNQKMGGSGDTLHQSV</sequence>
<dbReference type="InterPro" id="IPR045339">
    <property type="entry name" value="DUF6534"/>
</dbReference>
<gene>
    <name evidence="3" type="ORF">VKT23_010129</name>
</gene>
<dbReference type="Proteomes" id="UP001498398">
    <property type="component" value="Unassembled WGS sequence"/>
</dbReference>
<evidence type="ECO:0000313" key="3">
    <source>
        <dbReference type="EMBL" id="KAK7457790.1"/>
    </source>
</evidence>
<feature type="transmembrane region" description="Helical" evidence="1">
    <location>
        <begin position="48"/>
        <end position="69"/>
    </location>
</feature>
<reference evidence="3 4" key="1">
    <citation type="submission" date="2024-01" db="EMBL/GenBank/DDBJ databases">
        <title>A draft genome for the cacao thread blight pathogen Marasmiellus scandens.</title>
        <authorList>
            <person name="Baruah I.K."/>
            <person name="Leung J."/>
            <person name="Bukari Y."/>
            <person name="Amoako-Attah I."/>
            <person name="Meinhardt L.W."/>
            <person name="Bailey B.A."/>
            <person name="Cohen S.P."/>
        </authorList>
    </citation>
    <scope>NUCLEOTIDE SEQUENCE [LARGE SCALE GENOMIC DNA]</scope>
    <source>
        <strain evidence="3 4">GH-19</strain>
    </source>
</reference>
<dbReference type="EMBL" id="JBANRG010000019">
    <property type="protein sequence ID" value="KAK7457790.1"/>
    <property type="molecule type" value="Genomic_DNA"/>
</dbReference>
<feature type="transmembrane region" description="Helical" evidence="1">
    <location>
        <begin position="163"/>
        <end position="183"/>
    </location>
</feature>
<feature type="transmembrane region" description="Helical" evidence="1">
    <location>
        <begin position="125"/>
        <end position="143"/>
    </location>
</feature>
<feature type="transmembrane region" description="Helical" evidence="1">
    <location>
        <begin position="234"/>
        <end position="255"/>
    </location>
</feature>
<organism evidence="3 4">
    <name type="scientific">Marasmiellus scandens</name>
    <dbReference type="NCBI Taxonomy" id="2682957"/>
    <lineage>
        <taxon>Eukaryota</taxon>
        <taxon>Fungi</taxon>
        <taxon>Dikarya</taxon>
        <taxon>Basidiomycota</taxon>
        <taxon>Agaricomycotina</taxon>
        <taxon>Agaricomycetes</taxon>
        <taxon>Agaricomycetidae</taxon>
        <taxon>Agaricales</taxon>
        <taxon>Marasmiineae</taxon>
        <taxon>Omphalotaceae</taxon>
        <taxon>Marasmiellus</taxon>
    </lineage>
</organism>
<evidence type="ECO:0000256" key="1">
    <source>
        <dbReference type="SAM" id="Phobius"/>
    </source>
</evidence>